<name>A0A8X6V7G6_TRICX</name>
<dbReference type="AlphaFoldDB" id="A0A8X6V7G6"/>
<keyword evidence="2" id="KW-1185">Reference proteome</keyword>
<gene>
    <name evidence="1" type="ORF">TNCV_3066291</name>
</gene>
<sequence>MSLKEMALSIFIYRKFKKLYLFQDSQSLNFRKFTIIPTNIVNSELLVKFTLPAGTDILRAHESWSFRVEYAVYRLPRKRDSHDPVVAYPTSSGWARSTQPSIPSVGSTKLAWGLNTRGPLQTDQLIETSAPAPQHSMALYSEKRATGGSEEQILSGLLTLIASSS</sequence>
<organism evidence="1 2">
    <name type="scientific">Trichonephila clavipes</name>
    <name type="common">Golden silk orbweaver</name>
    <name type="synonym">Nephila clavipes</name>
    <dbReference type="NCBI Taxonomy" id="2585209"/>
    <lineage>
        <taxon>Eukaryota</taxon>
        <taxon>Metazoa</taxon>
        <taxon>Ecdysozoa</taxon>
        <taxon>Arthropoda</taxon>
        <taxon>Chelicerata</taxon>
        <taxon>Arachnida</taxon>
        <taxon>Araneae</taxon>
        <taxon>Araneomorphae</taxon>
        <taxon>Entelegynae</taxon>
        <taxon>Araneoidea</taxon>
        <taxon>Nephilidae</taxon>
        <taxon>Trichonephila</taxon>
    </lineage>
</organism>
<evidence type="ECO:0000313" key="1">
    <source>
        <dbReference type="EMBL" id="GFX97742.1"/>
    </source>
</evidence>
<comment type="caution">
    <text evidence="1">The sequence shown here is derived from an EMBL/GenBank/DDBJ whole genome shotgun (WGS) entry which is preliminary data.</text>
</comment>
<dbReference type="EMBL" id="BMAU01021199">
    <property type="protein sequence ID" value="GFX97742.1"/>
    <property type="molecule type" value="Genomic_DNA"/>
</dbReference>
<reference evidence="1" key="1">
    <citation type="submission" date="2020-08" db="EMBL/GenBank/DDBJ databases">
        <title>Multicomponent nature underlies the extraordinary mechanical properties of spider dragline silk.</title>
        <authorList>
            <person name="Kono N."/>
            <person name="Nakamura H."/>
            <person name="Mori M."/>
            <person name="Yoshida Y."/>
            <person name="Ohtoshi R."/>
            <person name="Malay A.D."/>
            <person name="Moran D.A.P."/>
            <person name="Tomita M."/>
            <person name="Numata K."/>
            <person name="Arakawa K."/>
        </authorList>
    </citation>
    <scope>NUCLEOTIDE SEQUENCE</scope>
</reference>
<protein>
    <submittedName>
        <fullName evidence="1">Uncharacterized protein</fullName>
    </submittedName>
</protein>
<evidence type="ECO:0000313" key="2">
    <source>
        <dbReference type="Proteomes" id="UP000887159"/>
    </source>
</evidence>
<proteinExistence type="predicted"/>
<dbReference type="Proteomes" id="UP000887159">
    <property type="component" value="Unassembled WGS sequence"/>
</dbReference>
<accession>A0A8X6V7G6</accession>